<dbReference type="NCBIfam" id="TIGR03954">
    <property type="entry name" value="integ_memb_HG"/>
    <property type="match status" value="1"/>
</dbReference>
<feature type="transmembrane region" description="Helical" evidence="6">
    <location>
        <begin position="41"/>
        <end position="61"/>
    </location>
</feature>
<dbReference type="OrthoDB" id="1121311at2"/>
<comment type="subcellular location">
    <subcellularLocation>
        <location evidence="1">Cell membrane</location>
        <topology evidence="1">Multi-pass membrane protein</topology>
    </subcellularLocation>
</comment>
<dbReference type="KEGG" id="afla:FHG64_00280"/>
<protein>
    <submittedName>
        <fullName evidence="8">DUF3817 domain-containing protein</fullName>
    </submittedName>
</protein>
<feature type="transmembrane region" description="Helical" evidence="6">
    <location>
        <begin position="12"/>
        <end position="35"/>
    </location>
</feature>
<feature type="domain" description="DUF3817" evidence="7">
    <location>
        <begin position="8"/>
        <end position="93"/>
    </location>
</feature>
<dbReference type="PANTHER" id="PTHR40077">
    <property type="entry name" value="MEMBRANE PROTEIN-RELATED"/>
    <property type="match status" value="1"/>
</dbReference>
<evidence type="ECO:0000256" key="2">
    <source>
        <dbReference type="ARBA" id="ARBA00022475"/>
    </source>
</evidence>
<dbReference type="PANTHER" id="PTHR40077:SF1">
    <property type="entry name" value="MEMBRANE PROTEIN"/>
    <property type="match status" value="1"/>
</dbReference>
<evidence type="ECO:0000256" key="4">
    <source>
        <dbReference type="ARBA" id="ARBA00022989"/>
    </source>
</evidence>
<evidence type="ECO:0000313" key="8">
    <source>
        <dbReference type="EMBL" id="QCY67955.1"/>
    </source>
</evidence>
<proteinExistence type="predicted"/>
<keyword evidence="2" id="KW-1003">Cell membrane</keyword>
<feature type="transmembrane region" description="Helical" evidence="6">
    <location>
        <begin position="73"/>
        <end position="89"/>
    </location>
</feature>
<dbReference type="Pfam" id="PF12823">
    <property type="entry name" value="DUF3817"/>
    <property type="match status" value="1"/>
</dbReference>
<evidence type="ECO:0000313" key="9">
    <source>
        <dbReference type="Proteomes" id="UP000309016"/>
    </source>
</evidence>
<keyword evidence="4 6" id="KW-1133">Transmembrane helix</keyword>
<dbReference type="Proteomes" id="UP000309016">
    <property type="component" value="Chromosome"/>
</dbReference>
<gene>
    <name evidence="8" type="ORF">FHG64_00280</name>
</gene>
<accession>A0A5B7WY68</accession>
<evidence type="ECO:0000256" key="1">
    <source>
        <dbReference type="ARBA" id="ARBA00004651"/>
    </source>
</evidence>
<evidence type="ECO:0000256" key="3">
    <source>
        <dbReference type="ARBA" id="ARBA00022692"/>
    </source>
</evidence>
<name>A0A5B7WY68_9FLAO</name>
<reference evidence="8 9" key="1">
    <citation type="submission" date="2019-06" db="EMBL/GenBank/DDBJ databases">
        <title>Complete genome sequence of Antarcticibacterium flavum KCTC 52984T from an Antarctic marine sediment.</title>
        <authorList>
            <person name="Lee Y.M."/>
            <person name="Shin S.C."/>
        </authorList>
    </citation>
    <scope>NUCLEOTIDE SEQUENCE [LARGE SCALE GENOMIC DNA]</scope>
    <source>
        <strain evidence="8 9">KCTC 52984</strain>
    </source>
</reference>
<keyword evidence="5 6" id="KW-0472">Membrane</keyword>
<keyword evidence="9" id="KW-1185">Reference proteome</keyword>
<evidence type="ECO:0000259" key="7">
    <source>
        <dbReference type="Pfam" id="PF12823"/>
    </source>
</evidence>
<dbReference type="InterPro" id="IPR023845">
    <property type="entry name" value="DUF3817_TM"/>
</dbReference>
<organism evidence="8 9">
    <name type="scientific">Antarcticibacterium flavum</name>
    <dbReference type="NCBI Taxonomy" id="2058175"/>
    <lineage>
        <taxon>Bacteria</taxon>
        <taxon>Pseudomonadati</taxon>
        <taxon>Bacteroidota</taxon>
        <taxon>Flavobacteriia</taxon>
        <taxon>Flavobacteriales</taxon>
        <taxon>Flavobacteriaceae</taxon>
        <taxon>Antarcticibacterium</taxon>
    </lineage>
</organism>
<dbReference type="GO" id="GO:0005886">
    <property type="term" value="C:plasma membrane"/>
    <property type="evidence" value="ECO:0007669"/>
    <property type="project" value="UniProtKB-SubCell"/>
</dbReference>
<evidence type="ECO:0000256" key="6">
    <source>
        <dbReference type="SAM" id="Phobius"/>
    </source>
</evidence>
<keyword evidence="3 6" id="KW-0812">Transmembrane</keyword>
<evidence type="ECO:0000256" key="5">
    <source>
        <dbReference type="ARBA" id="ARBA00023136"/>
    </source>
</evidence>
<dbReference type="AlphaFoldDB" id="A0A5B7WY68"/>
<sequence length="94" mass="11054">MSLENQIRVFRWVSILEGISFLVLLFLAMPLKYFFDLPQMVQVVGMAHGILFIAYVMGAFWMYKPLNWRKRTLIIAIVCSVVPFGPFYIENKYL</sequence>
<dbReference type="RefSeq" id="WP_139064572.1">
    <property type="nucleotide sequence ID" value="NZ_CP040812.1"/>
</dbReference>
<dbReference type="EMBL" id="CP040812">
    <property type="protein sequence ID" value="QCY67955.1"/>
    <property type="molecule type" value="Genomic_DNA"/>
</dbReference>